<evidence type="ECO:0000256" key="2">
    <source>
        <dbReference type="SAM" id="Phobius"/>
    </source>
</evidence>
<feature type="transmembrane region" description="Helical" evidence="2">
    <location>
        <begin position="33"/>
        <end position="55"/>
    </location>
</feature>
<evidence type="ECO:0000256" key="1">
    <source>
        <dbReference type="SAM" id="MobiDB-lite"/>
    </source>
</evidence>
<keyword evidence="5" id="KW-1185">Reference proteome</keyword>
<keyword evidence="2" id="KW-0812">Transmembrane</keyword>
<dbReference type="PANTHER" id="PTHR33826">
    <property type="entry name" value="F20B24.21"/>
    <property type="match status" value="1"/>
</dbReference>
<dbReference type="OrthoDB" id="687571at2759"/>
<feature type="compositionally biased region" description="Low complexity" evidence="1">
    <location>
        <begin position="311"/>
        <end position="320"/>
    </location>
</feature>
<feature type="region of interest" description="Disordered" evidence="1">
    <location>
        <begin position="311"/>
        <end position="454"/>
    </location>
</feature>
<evidence type="ECO:0000313" key="4">
    <source>
        <dbReference type="EMBL" id="RWR74748.1"/>
    </source>
</evidence>
<keyword evidence="2" id="KW-1133">Transmembrane helix</keyword>
<comment type="caution">
    <text evidence="4">The sequence shown here is derived from an EMBL/GenBank/DDBJ whole genome shotgun (WGS) entry which is preliminary data.</text>
</comment>
<feature type="domain" description="DUF7036" evidence="3">
    <location>
        <begin position="79"/>
        <end position="170"/>
    </location>
</feature>
<dbReference type="EMBL" id="QPKB01000001">
    <property type="protein sequence ID" value="RWR74748.1"/>
    <property type="molecule type" value="Genomic_DNA"/>
</dbReference>
<dbReference type="STRING" id="337451.A0A443N8E2"/>
<accession>A0A443N8E2</accession>
<feature type="compositionally biased region" description="Low complexity" evidence="1">
    <location>
        <begin position="377"/>
        <end position="397"/>
    </location>
</feature>
<protein>
    <submittedName>
        <fullName evidence="4">Voltage-dependent T-type calcium channel subunit alpha-1G-like protein</fullName>
    </submittedName>
</protein>
<organism evidence="4 5">
    <name type="scientific">Cinnamomum micranthum f. kanehirae</name>
    <dbReference type="NCBI Taxonomy" id="337451"/>
    <lineage>
        <taxon>Eukaryota</taxon>
        <taxon>Viridiplantae</taxon>
        <taxon>Streptophyta</taxon>
        <taxon>Embryophyta</taxon>
        <taxon>Tracheophyta</taxon>
        <taxon>Spermatophyta</taxon>
        <taxon>Magnoliopsida</taxon>
        <taxon>Magnoliidae</taxon>
        <taxon>Laurales</taxon>
        <taxon>Lauraceae</taxon>
        <taxon>Cinnamomum</taxon>
    </lineage>
</organism>
<evidence type="ECO:0000259" key="3">
    <source>
        <dbReference type="Pfam" id="PF23041"/>
    </source>
</evidence>
<dbReference type="Proteomes" id="UP000283530">
    <property type="component" value="Unassembled WGS sequence"/>
</dbReference>
<feature type="compositionally biased region" description="Basic residues" evidence="1">
    <location>
        <begin position="332"/>
        <end position="345"/>
    </location>
</feature>
<dbReference type="PANTHER" id="PTHR33826:SF2">
    <property type="entry name" value="HYDROXYPROLINE-RICH GLYCOPROTEIN FAMILY PROTEIN"/>
    <property type="match status" value="1"/>
</dbReference>
<sequence length="481" mass="52453">MGKIEGEQSVSAPAAAEISEENAGNRCRIGKFAGFRCVAALVFGVAVLLSAIFWLPPFLKGDRGDLDLDGQFGAPIAASFRLQKPISLLKSNISRLEYDIFEEFGVIPSVVLVASLNPVAGSNWTNVVFVVWPYDKNSTMYSAWLTLLRDSFVSLVIQQSTLHLTPSLFGDPSFFQVLKFTGGITVIPPQSGFLLQKVQNLFNFTLNSSIYHIQEIFNELKIQLESGLHLTAQENLYIRLTNSYGSTLAPPVIVQSSVLLAVGNRPPSLPRLKQLAQAITSSHARNLGLNHTVFGKVKQIQLSSVLQHSLNSSNGSNALSPPSPAPLPRPNHQNRRHNHRHHHHYRPDVNIIPAPAPQHSDRTSYRSNCPYQKLPKSTQSVPTVAPVVSPHPSAAPHLHGDPPAPSLPSPVRRHTPHPSSPLPAVFFARVQPPSNSAAHTEPPDKNLAQSPPASSSFGGVLSTVKWFQWAFPLLLCLLICA</sequence>
<dbReference type="InterPro" id="IPR055464">
    <property type="entry name" value="DUF7036"/>
</dbReference>
<evidence type="ECO:0000313" key="5">
    <source>
        <dbReference type="Proteomes" id="UP000283530"/>
    </source>
</evidence>
<name>A0A443N8E2_9MAGN</name>
<keyword evidence="2" id="KW-0472">Membrane</keyword>
<proteinExistence type="predicted"/>
<reference evidence="4 5" key="1">
    <citation type="journal article" date="2019" name="Nat. Plants">
        <title>Stout camphor tree genome fills gaps in understanding of flowering plant genome evolution.</title>
        <authorList>
            <person name="Chaw S.M."/>
            <person name="Liu Y.C."/>
            <person name="Wu Y.W."/>
            <person name="Wang H.Y."/>
            <person name="Lin C.I."/>
            <person name="Wu C.S."/>
            <person name="Ke H.M."/>
            <person name="Chang L.Y."/>
            <person name="Hsu C.Y."/>
            <person name="Yang H.T."/>
            <person name="Sudianto E."/>
            <person name="Hsu M.H."/>
            <person name="Wu K.P."/>
            <person name="Wang L.N."/>
            <person name="Leebens-Mack J.H."/>
            <person name="Tsai I.J."/>
        </authorList>
    </citation>
    <scope>NUCLEOTIDE SEQUENCE [LARGE SCALE GENOMIC DNA]</scope>
    <source>
        <strain evidence="5">cv. Chaw 1501</strain>
        <tissue evidence="4">Young leaves</tissue>
    </source>
</reference>
<gene>
    <name evidence="4" type="ORF">CKAN_00309100</name>
</gene>
<dbReference type="Pfam" id="PF23041">
    <property type="entry name" value="DUF7036"/>
    <property type="match status" value="2"/>
</dbReference>
<feature type="domain" description="DUF7036" evidence="3">
    <location>
        <begin position="203"/>
        <end position="295"/>
    </location>
</feature>
<dbReference type="AlphaFoldDB" id="A0A443N8E2"/>